<gene>
    <name evidence="4" type="ORF">F4Y60_01355</name>
</gene>
<protein>
    <submittedName>
        <fullName evidence="4">TRAP transporter fused permease subunit</fullName>
    </submittedName>
</protein>
<feature type="transmembrane region" description="Helical" evidence="2">
    <location>
        <begin position="133"/>
        <end position="151"/>
    </location>
</feature>
<keyword evidence="2" id="KW-0472">Membrane</keyword>
<feature type="transmembrane region" description="Helical" evidence="2">
    <location>
        <begin position="302"/>
        <end position="324"/>
    </location>
</feature>
<dbReference type="EMBL" id="VXRY01000056">
    <property type="protein sequence ID" value="MXY32741.1"/>
    <property type="molecule type" value="Genomic_DNA"/>
</dbReference>
<feature type="transmembrane region" description="Helical" evidence="2">
    <location>
        <begin position="372"/>
        <end position="390"/>
    </location>
</feature>
<keyword evidence="1" id="KW-1003">Cell membrane</keyword>
<reference evidence="4" key="1">
    <citation type="submission" date="2019-09" db="EMBL/GenBank/DDBJ databases">
        <title>Characterisation of the sponge microbiome using genome-centric metagenomics.</title>
        <authorList>
            <person name="Engelberts J.P."/>
            <person name="Robbins S.J."/>
            <person name="De Goeij J.M."/>
            <person name="Aranda M."/>
            <person name="Bell S.C."/>
            <person name="Webster N.S."/>
        </authorList>
    </citation>
    <scope>NUCLEOTIDE SEQUENCE</scope>
    <source>
        <strain evidence="4">SB0664_bin_43</strain>
    </source>
</reference>
<sequence>MPGPSREAHKPRSAMDIHKKLAAVAAVAISLISLYVAGVRLIDPLLLRPTVFGLAVLAGILKWPLAEEFNARGAKGVLLWAVDAGLLAGTILACIRYIQISEAFEEGFMFLDMRDIGLGLLAMLTAMELTRRVLGWTIVVFCGLALTYMVFGEYLPGVLGNAGYSLEQVVSDLWLSTTGTLGTAFGVLTTLVIVYIVFGSIITKSGAGDALIKIAMALAGGTRGGAAHGAVGASAMFGSISGSTVANVVGTGTFTIPLIKRQGFSGRFAGATEAAASTGGTFTPPVMGSAAFLMADLTGTPYLTVAIAAAVPAALFYISLFLAVELEARRTGIRPVAESDRVRLTGRDWLNGLMFLLPILTILGVLIAGRSAAFAGVVSILVTVTTAFALNPDLRARPLTLLEGLVEGGINSVRILAIIACIGVFVGVVNSTGLGVKLAQIIGGLGREQLFLSLAVAALATTVLSMGMPTTPAYLIVVLTMGPALLKLDAQVLPMHMFILYYAALGAVTPPVAGGSYTAAPIAGADPVLLSFTAFRLTIVGYIFPFVFIFSPEIFLVVGDPAWSEIASVTLRSVFAVILITLGLGAVGRSAAVLPLKALAFLSGCMVLFADPMIFGPGLVLGGIALLMLRSRAAATDETTAE</sequence>
<feature type="transmembrane region" description="Helical" evidence="2">
    <location>
        <begin position="173"/>
        <end position="198"/>
    </location>
</feature>
<keyword evidence="2" id="KW-0812">Transmembrane</keyword>
<evidence type="ECO:0000313" key="4">
    <source>
        <dbReference type="EMBL" id="MXY32741.1"/>
    </source>
</evidence>
<feature type="transmembrane region" description="Helical" evidence="2">
    <location>
        <begin position="499"/>
        <end position="519"/>
    </location>
</feature>
<feature type="transmembrane region" description="Helical" evidence="2">
    <location>
        <begin position="21"/>
        <end position="39"/>
    </location>
</feature>
<keyword evidence="2" id="KW-1133">Transmembrane helix</keyword>
<feature type="domain" description="TRAP C4-dicarboxylate transport system permease DctM subunit" evidence="3">
    <location>
        <begin position="121"/>
        <end position="557"/>
    </location>
</feature>
<feature type="transmembrane region" description="Helical" evidence="2">
    <location>
        <begin position="450"/>
        <end position="467"/>
    </location>
</feature>
<comment type="caution">
    <text evidence="4">The sequence shown here is derived from an EMBL/GenBank/DDBJ whole genome shotgun (WGS) entry which is preliminary data.</text>
</comment>
<comment type="subcellular location">
    <subcellularLocation>
        <location evidence="1">Cell inner membrane</location>
        <topology evidence="1">Multi-pass membrane protein</topology>
    </subcellularLocation>
</comment>
<feature type="transmembrane region" description="Helical" evidence="2">
    <location>
        <begin position="349"/>
        <end position="367"/>
    </location>
</feature>
<dbReference type="GO" id="GO:0022857">
    <property type="term" value="F:transmembrane transporter activity"/>
    <property type="evidence" value="ECO:0007669"/>
    <property type="project" value="UniProtKB-UniRule"/>
</dbReference>
<dbReference type="GO" id="GO:0005886">
    <property type="term" value="C:plasma membrane"/>
    <property type="evidence" value="ECO:0007669"/>
    <property type="project" value="UniProtKB-SubCell"/>
</dbReference>
<keyword evidence="1" id="KW-0813">Transport</keyword>
<organism evidence="4">
    <name type="scientific">Boseongicola sp. SB0664_bin_43</name>
    <dbReference type="NCBI Taxonomy" id="2604844"/>
    <lineage>
        <taxon>Bacteria</taxon>
        <taxon>Pseudomonadati</taxon>
        <taxon>Pseudomonadota</taxon>
        <taxon>Alphaproteobacteria</taxon>
        <taxon>Rhodobacterales</taxon>
        <taxon>Paracoccaceae</taxon>
        <taxon>Boseongicola</taxon>
    </lineage>
</organism>
<evidence type="ECO:0000256" key="1">
    <source>
        <dbReference type="RuleBase" id="RU369079"/>
    </source>
</evidence>
<dbReference type="InterPro" id="IPR011853">
    <property type="entry name" value="TRAP_DctM-Dct_fused"/>
</dbReference>
<feature type="transmembrane region" description="Helical" evidence="2">
    <location>
        <begin position="598"/>
        <end position="629"/>
    </location>
</feature>
<feature type="transmembrane region" description="Helical" evidence="2">
    <location>
        <begin position="571"/>
        <end position="592"/>
    </location>
</feature>
<dbReference type="InterPro" id="IPR010656">
    <property type="entry name" value="DctM"/>
</dbReference>
<dbReference type="PANTHER" id="PTHR43849:SF2">
    <property type="entry name" value="BLL3936 PROTEIN"/>
    <property type="match status" value="1"/>
</dbReference>
<comment type="function">
    <text evidence="1">Part of the tripartite ATP-independent periplasmic (TRAP) transport system.</text>
</comment>
<keyword evidence="1" id="KW-0997">Cell inner membrane</keyword>
<dbReference type="PANTHER" id="PTHR43849">
    <property type="entry name" value="BLL3936 PROTEIN"/>
    <property type="match status" value="1"/>
</dbReference>
<proteinExistence type="predicted"/>
<dbReference type="NCBIfam" id="TIGR02123">
    <property type="entry name" value="TRAP_fused"/>
    <property type="match status" value="1"/>
</dbReference>
<evidence type="ECO:0000256" key="2">
    <source>
        <dbReference type="SAM" id="Phobius"/>
    </source>
</evidence>
<accession>A0A6B0XVN8</accession>
<feature type="transmembrane region" description="Helical" evidence="2">
    <location>
        <begin position="539"/>
        <end position="559"/>
    </location>
</feature>
<feature type="transmembrane region" description="Helical" evidence="2">
    <location>
        <begin position="77"/>
        <end position="98"/>
    </location>
</feature>
<name>A0A6B0XVN8_9RHOB</name>
<dbReference type="AlphaFoldDB" id="A0A6B0XVN8"/>
<feature type="transmembrane region" description="Helical" evidence="2">
    <location>
        <begin position="410"/>
        <end position="429"/>
    </location>
</feature>
<dbReference type="Pfam" id="PF06808">
    <property type="entry name" value="DctM"/>
    <property type="match status" value="1"/>
</dbReference>
<evidence type="ECO:0000259" key="3">
    <source>
        <dbReference type="Pfam" id="PF06808"/>
    </source>
</evidence>